<dbReference type="OMA" id="EFFGQFD"/>
<accession>T1HM19</accession>
<evidence type="ECO:0000256" key="1">
    <source>
        <dbReference type="ARBA" id="ARBA00004123"/>
    </source>
</evidence>
<dbReference type="Pfam" id="PF00899">
    <property type="entry name" value="ThiF"/>
    <property type="match status" value="1"/>
</dbReference>
<organism evidence="10 11">
    <name type="scientific">Rhodnius prolixus</name>
    <name type="common">Triatomid bug</name>
    <dbReference type="NCBI Taxonomy" id="13249"/>
    <lineage>
        <taxon>Eukaryota</taxon>
        <taxon>Metazoa</taxon>
        <taxon>Ecdysozoa</taxon>
        <taxon>Arthropoda</taxon>
        <taxon>Hexapoda</taxon>
        <taxon>Insecta</taxon>
        <taxon>Pterygota</taxon>
        <taxon>Neoptera</taxon>
        <taxon>Paraneoptera</taxon>
        <taxon>Hemiptera</taxon>
        <taxon>Heteroptera</taxon>
        <taxon>Panheteroptera</taxon>
        <taxon>Cimicomorpha</taxon>
        <taxon>Reduviidae</taxon>
        <taxon>Triatominae</taxon>
        <taxon>Rhodnius</taxon>
    </lineage>
</organism>
<dbReference type="FunCoup" id="T1HM19">
    <property type="interactions" value="2162"/>
</dbReference>
<dbReference type="Proteomes" id="UP000015103">
    <property type="component" value="Unassembled WGS sequence"/>
</dbReference>
<dbReference type="GO" id="GO:0019948">
    <property type="term" value="F:SUMO activating enzyme activity"/>
    <property type="evidence" value="ECO:0007669"/>
    <property type="project" value="TreeGrafter"/>
</dbReference>
<dbReference type="STRING" id="13249.T1HM19"/>
<dbReference type="GO" id="GO:0031510">
    <property type="term" value="C:SUMO activating enzyme complex"/>
    <property type="evidence" value="ECO:0007669"/>
    <property type="project" value="TreeGrafter"/>
</dbReference>
<dbReference type="GO" id="GO:0016925">
    <property type="term" value="P:protein sumoylation"/>
    <property type="evidence" value="ECO:0007669"/>
    <property type="project" value="TreeGrafter"/>
</dbReference>
<dbReference type="SUPFAM" id="SSF69572">
    <property type="entry name" value="Activating enzymes of the ubiquitin-like proteins"/>
    <property type="match status" value="1"/>
</dbReference>
<comment type="subunit">
    <text evidence="6">Heterodimer of SAE1 and UBA2/SAE2. The heterodimer corresponds to the two domains that are encoded on a single polypeptide chain in ubiquitin-activating enzyme E1. Interacts with UBE2I.</text>
</comment>
<evidence type="ECO:0000256" key="2">
    <source>
        <dbReference type="ARBA" id="ARBA00004718"/>
    </source>
</evidence>
<evidence type="ECO:0000259" key="9">
    <source>
        <dbReference type="Pfam" id="PF00899"/>
    </source>
</evidence>
<name>T1HM19_RHOPR</name>
<evidence type="ECO:0000256" key="7">
    <source>
        <dbReference type="ARBA" id="ARBA00044187"/>
    </source>
</evidence>
<dbReference type="InterPro" id="IPR000011">
    <property type="entry name" value="UBQ/SUMO-activ_enz_E1-like"/>
</dbReference>
<keyword evidence="4" id="KW-0833">Ubl conjugation pathway</keyword>
<sequence>KMSEDSTAQLTEDEAKLYDRQIRLWGVDSQKSIRNAKILIISMNGVGAEVAKNIILSGVKAVTFMDDAVASEEDSFSQFLIPCDKIGSNRAVASVERSKALNPLVTVRAISNSATSINEDDLQIYDVVIAVEQDTETITRLDTICRKNNIKFFSTDVFGMFGYYFSDLQHHEYIISVKKELSQANTVLTEVPKLGKNRVNETTEKLTRVENFPSFKEAFDVDFTTEENKPLLHRMEPSYLLFRILMKFRRELKRYPTDSEEDFKFLSKLRDEELDGLSYSTNRLSDDLLRSCLGFPVSPVCAIIGAMVAQEVIKAVSHKDHPNKNMFFFNPLTNVGHVQFLSA</sequence>
<evidence type="ECO:0000256" key="3">
    <source>
        <dbReference type="ARBA" id="ARBA00005673"/>
    </source>
</evidence>
<dbReference type="PANTHER" id="PTHR10953:SF162">
    <property type="entry name" value="SUMO-ACTIVATING ENZYME SUBUNIT 1"/>
    <property type="match status" value="1"/>
</dbReference>
<evidence type="ECO:0000313" key="11">
    <source>
        <dbReference type="Proteomes" id="UP000015103"/>
    </source>
</evidence>
<comment type="similarity">
    <text evidence="3">Belongs to the ubiquitin-activating E1 family.</text>
</comment>
<comment type="subcellular location">
    <subcellularLocation>
        <location evidence="1">Nucleus</location>
    </subcellularLocation>
</comment>
<evidence type="ECO:0000313" key="10">
    <source>
        <dbReference type="EnsemblMetazoa" id="RPRC005093-PA"/>
    </source>
</evidence>
<proteinExistence type="inferred from homology"/>
<keyword evidence="5" id="KW-0539">Nucleus</keyword>
<keyword evidence="11" id="KW-1185">Reference proteome</keyword>
<dbReference type="eggNOG" id="KOG2014">
    <property type="taxonomic scope" value="Eukaryota"/>
</dbReference>
<evidence type="ECO:0000256" key="4">
    <source>
        <dbReference type="ARBA" id="ARBA00022786"/>
    </source>
</evidence>
<feature type="domain" description="THIF-type NAD/FAD binding fold" evidence="9">
    <location>
        <begin position="18"/>
        <end position="334"/>
    </location>
</feature>
<dbReference type="VEuPathDB" id="VectorBase:RPRC005093"/>
<dbReference type="InterPro" id="IPR000594">
    <property type="entry name" value="ThiF_NAD_FAD-bd"/>
</dbReference>
<comment type="pathway">
    <text evidence="2">Protein modification; protein sumoylation.</text>
</comment>
<dbReference type="EMBL" id="ACPB03012515">
    <property type="status" value="NOT_ANNOTATED_CDS"/>
    <property type="molecule type" value="Genomic_DNA"/>
</dbReference>
<evidence type="ECO:0000256" key="8">
    <source>
        <dbReference type="ARBA" id="ARBA00044354"/>
    </source>
</evidence>
<dbReference type="InParanoid" id="T1HM19"/>
<dbReference type="EnsemblMetazoa" id="RPRC005093-RA">
    <property type="protein sequence ID" value="RPRC005093-PA"/>
    <property type="gene ID" value="RPRC005093"/>
</dbReference>
<dbReference type="Gene3D" id="3.40.50.720">
    <property type="entry name" value="NAD(P)-binding Rossmann-like Domain"/>
    <property type="match status" value="1"/>
</dbReference>
<dbReference type="InterPro" id="IPR045886">
    <property type="entry name" value="ThiF/MoeB/HesA"/>
</dbReference>
<reference evidence="10" key="1">
    <citation type="submission" date="2015-05" db="UniProtKB">
        <authorList>
            <consortium name="EnsemblMetazoa"/>
        </authorList>
    </citation>
    <scope>IDENTIFICATION</scope>
</reference>
<dbReference type="PRINTS" id="PR01849">
    <property type="entry name" value="UBIQUITINACT"/>
</dbReference>
<dbReference type="GO" id="GO:0005737">
    <property type="term" value="C:cytoplasm"/>
    <property type="evidence" value="ECO:0007669"/>
    <property type="project" value="TreeGrafter"/>
</dbReference>
<dbReference type="PANTHER" id="PTHR10953">
    <property type="entry name" value="UBIQUITIN-ACTIVATING ENZYME E1"/>
    <property type="match status" value="1"/>
</dbReference>
<protein>
    <recommendedName>
        <fullName evidence="7">SUMO-activating enzyme subunit 1</fullName>
    </recommendedName>
    <alternativeName>
        <fullName evidence="8">Ubiquitin-like 1-activating enzyme E1A</fullName>
    </alternativeName>
</protein>
<dbReference type="InterPro" id="IPR035985">
    <property type="entry name" value="Ubiquitin-activating_enz"/>
</dbReference>
<evidence type="ECO:0000256" key="6">
    <source>
        <dbReference type="ARBA" id="ARBA00026003"/>
    </source>
</evidence>
<dbReference type="HOGENOM" id="CLU_002556_4_1_1"/>
<dbReference type="AlphaFoldDB" id="T1HM19"/>
<evidence type="ECO:0000256" key="5">
    <source>
        <dbReference type="ARBA" id="ARBA00023242"/>
    </source>
</evidence>